<dbReference type="Proteomes" id="UP000254601">
    <property type="component" value="Unassembled WGS sequence"/>
</dbReference>
<name>A0A380MT79_9GAMM</name>
<evidence type="ECO:0008006" key="3">
    <source>
        <dbReference type="Google" id="ProtNLM"/>
    </source>
</evidence>
<keyword evidence="2" id="KW-1185">Reference proteome</keyword>
<dbReference type="EMBL" id="UHIC01000001">
    <property type="protein sequence ID" value="SUO95502.1"/>
    <property type="molecule type" value="Genomic_DNA"/>
</dbReference>
<reference evidence="1 2" key="1">
    <citation type="submission" date="2018-06" db="EMBL/GenBank/DDBJ databases">
        <authorList>
            <consortium name="Pathogen Informatics"/>
            <person name="Doyle S."/>
        </authorList>
    </citation>
    <scope>NUCLEOTIDE SEQUENCE [LARGE SCALE GENOMIC DNA]</scope>
    <source>
        <strain evidence="1 2">NCTC13337</strain>
    </source>
</reference>
<dbReference type="Gene3D" id="3.40.50.2300">
    <property type="match status" value="1"/>
</dbReference>
<dbReference type="InterPro" id="IPR011006">
    <property type="entry name" value="CheY-like_superfamily"/>
</dbReference>
<evidence type="ECO:0000313" key="1">
    <source>
        <dbReference type="EMBL" id="SUO95502.1"/>
    </source>
</evidence>
<accession>A0A380MT79</accession>
<dbReference type="OrthoDB" id="7069210at2"/>
<sequence length="235" mass="27028">MNIENTTRNIILLYESETIFNRFHRVFGNNYQIFWGKDLNSTMDILAAKDIGVMICDVHYHNQDIYPVVLALKELHPELVTMIVTQSQDAEQIKHLEAQEEIFAALVRPITQEKLNHVLNEAYQQHLKQISDLPPEQEETSSHTSLVGLSLSEILHSAKIPEDIRQLDMLDLPEIEHKPAAPIEESEISAAINSTDIFFSDDEYTEPESPTLVPNTVNKIRTPRDQFFESIEYDE</sequence>
<dbReference type="RefSeq" id="WP_072576875.1">
    <property type="nucleotide sequence ID" value="NZ_LWHB01000111.1"/>
</dbReference>
<evidence type="ECO:0000313" key="2">
    <source>
        <dbReference type="Proteomes" id="UP000254601"/>
    </source>
</evidence>
<gene>
    <name evidence="1" type="ORF">NCTC13337_01400</name>
</gene>
<dbReference type="SUPFAM" id="SSF52172">
    <property type="entry name" value="CheY-like"/>
    <property type="match status" value="1"/>
</dbReference>
<protein>
    <recommendedName>
        <fullName evidence="3">Response regulatory domain-containing protein</fullName>
    </recommendedName>
</protein>
<organism evidence="1 2">
    <name type="scientific">Suttonella ornithocola</name>
    <dbReference type="NCBI Taxonomy" id="279832"/>
    <lineage>
        <taxon>Bacteria</taxon>
        <taxon>Pseudomonadati</taxon>
        <taxon>Pseudomonadota</taxon>
        <taxon>Gammaproteobacteria</taxon>
        <taxon>Cardiobacteriales</taxon>
        <taxon>Cardiobacteriaceae</taxon>
        <taxon>Suttonella</taxon>
    </lineage>
</organism>
<dbReference type="AlphaFoldDB" id="A0A380MT79"/>
<proteinExistence type="predicted"/>